<feature type="transmembrane region" description="Helical" evidence="1">
    <location>
        <begin position="92"/>
        <end position="110"/>
    </location>
</feature>
<dbReference type="PANTHER" id="PTHR38034">
    <property type="entry name" value="INNER MEMBRANE PROTEIN YPJD"/>
    <property type="match status" value="1"/>
</dbReference>
<dbReference type="Pfam" id="PF01578">
    <property type="entry name" value="Cytochrom_C_asm"/>
    <property type="match status" value="1"/>
</dbReference>
<feature type="transmembrane region" description="Helical" evidence="1">
    <location>
        <begin position="178"/>
        <end position="200"/>
    </location>
</feature>
<evidence type="ECO:0000313" key="4">
    <source>
        <dbReference type="Proteomes" id="UP001266357"/>
    </source>
</evidence>
<reference evidence="3 4" key="1">
    <citation type="submission" date="2023-09" db="EMBL/GenBank/DDBJ databases">
        <authorList>
            <person name="Rey-Velasco X."/>
        </authorList>
    </citation>
    <scope>NUCLEOTIDE SEQUENCE [LARGE SCALE GENOMIC DNA]</scope>
    <source>
        <strain evidence="3 4">W431</strain>
    </source>
</reference>
<feature type="transmembrane region" description="Helical" evidence="1">
    <location>
        <begin position="239"/>
        <end position="257"/>
    </location>
</feature>
<feature type="transmembrane region" description="Helical" evidence="1">
    <location>
        <begin position="65"/>
        <end position="85"/>
    </location>
</feature>
<sequence length="265" mass="29521">MEFSHFGALTAFICYISATLAVVFRLFHPKGPHLVTILTLGCLAIIAHTLNTVEYLFNQDNINFSLPNVVSLVSLIITLTVTSLALRFKVNLLIPVTYAFAGLWQLIMLFTPQGHAAPVISADFTVLSHITLALIAYCVLVIAMLFAFQVAYINMKLKSKNLAAVSHLPPLMQVETQLFIILFIGTACLLLSQLTGFIFLENFLTKETAHKTVLSLLALLFYLVILWGHYKQGWRGHRVLSLTVIATSLLTLAYFGSRFVKEFLL</sequence>
<feature type="transmembrane region" description="Helical" evidence="1">
    <location>
        <begin position="130"/>
        <end position="153"/>
    </location>
</feature>
<feature type="domain" description="Cytochrome c assembly protein" evidence="2">
    <location>
        <begin position="41"/>
        <end position="264"/>
    </location>
</feature>
<evidence type="ECO:0000313" key="3">
    <source>
        <dbReference type="EMBL" id="MDT0603007.1"/>
    </source>
</evidence>
<keyword evidence="1" id="KW-0812">Transmembrane</keyword>
<dbReference type="RefSeq" id="WP_311578320.1">
    <property type="nucleotide sequence ID" value="NZ_JAVRIF010000002.1"/>
</dbReference>
<name>A0ABU2ZYL9_9GAMM</name>
<keyword evidence="1" id="KW-0472">Membrane</keyword>
<feature type="transmembrane region" description="Helical" evidence="1">
    <location>
        <begin position="212"/>
        <end position="230"/>
    </location>
</feature>
<dbReference type="InterPro" id="IPR052372">
    <property type="entry name" value="YpjD/HemX"/>
</dbReference>
<dbReference type="EMBL" id="JAVRIF010000002">
    <property type="protein sequence ID" value="MDT0603007.1"/>
    <property type="molecule type" value="Genomic_DNA"/>
</dbReference>
<evidence type="ECO:0000256" key="1">
    <source>
        <dbReference type="SAM" id="Phobius"/>
    </source>
</evidence>
<evidence type="ECO:0000259" key="2">
    <source>
        <dbReference type="Pfam" id="PF01578"/>
    </source>
</evidence>
<keyword evidence="4" id="KW-1185">Reference proteome</keyword>
<gene>
    <name evidence="3" type="primary">ccsA</name>
    <name evidence="3" type="ORF">RM573_05325</name>
</gene>
<protein>
    <submittedName>
        <fullName evidence="3">Cytochrome c biogenesis protein CcsA</fullName>
    </submittedName>
</protein>
<feature type="transmembrane region" description="Helical" evidence="1">
    <location>
        <begin position="6"/>
        <end position="27"/>
    </location>
</feature>
<dbReference type="InterPro" id="IPR002541">
    <property type="entry name" value="Cyt_c_assembly"/>
</dbReference>
<accession>A0ABU2ZYL9</accession>
<comment type="caution">
    <text evidence="3">The sequence shown here is derived from an EMBL/GenBank/DDBJ whole genome shotgun (WGS) entry which is preliminary data.</text>
</comment>
<feature type="transmembrane region" description="Helical" evidence="1">
    <location>
        <begin position="34"/>
        <end position="53"/>
    </location>
</feature>
<dbReference type="Proteomes" id="UP001266357">
    <property type="component" value="Unassembled WGS sequence"/>
</dbReference>
<organism evidence="3 4">
    <name type="scientific">Thalassotalea castellviae</name>
    <dbReference type="NCBI Taxonomy" id="3075612"/>
    <lineage>
        <taxon>Bacteria</taxon>
        <taxon>Pseudomonadati</taxon>
        <taxon>Pseudomonadota</taxon>
        <taxon>Gammaproteobacteria</taxon>
        <taxon>Alteromonadales</taxon>
        <taxon>Colwelliaceae</taxon>
        <taxon>Thalassotalea</taxon>
    </lineage>
</organism>
<proteinExistence type="predicted"/>
<dbReference type="PANTHER" id="PTHR38034:SF1">
    <property type="entry name" value="INNER MEMBRANE PROTEIN YPJD"/>
    <property type="match status" value="1"/>
</dbReference>
<keyword evidence="1" id="KW-1133">Transmembrane helix</keyword>